<dbReference type="RefSeq" id="WP_085493005.1">
    <property type="nucleotide sequence ID" value="NZ_FXAZ01000001.1"/>
</dbReference>
<name>A0A1X7ITM8_9BACL</name>
<sequence>MLKLMRLELQRNKLTTYFTASAIACVCLIGFIYFVAYVAQVENEIDFQNYSNIFLFTSVVSMIVYAIMAAVMYSRFVIDEYRGKMMLLLFSYPISRKKMLLAKMLLIMSFTTLAMIVSNIPPLIIFSISETISPIVSDTLSTGLILNVVKTIFILGVSLNTICLVALRIGFAKKSVPATIVLSFVLCALYGNAIIASFGNDAVILALCLLMLIIGGAIVLELLNKVHRMEFEEQT</sequence>
<gene>
    <name evidence="1" type="ORF">SAMN06295960_0778</name>
</gene>
<dbReference type="Proteomes" id="UP000193834">
    <property type="component" value="Unassembled WGS sequence"/>
</dbReference>
<evidence type="ECO:0000313" key="2">
    <source>
        <dbReference type="Proteomes" id="UP000193834"/>
    </source>
</evidence>
<keyword evidence="2" id="KW-1185">Reference proteome</keyword>
<evidence type="ECO:0000313" key="1">
    <source>
        <dbReference type="EMBL" id="SMG18224.1"/>
    </source>
</evidence>
<dbReference type="AlphaFoldDB" id="A0A1X7ITM8"/>
<dbReference type="Pfam" id="PF12730">
    <property type="entry name" value="ABC2_membrane_4"/>
    <property type="match status" value="1"/>
</dbReference>
<protein>
    <submittedName>
        <fullName evidence="1">ABC-2 family transporter protein</fullName>
    </submittedName>
</protein>
<organism evidence="1 2">
    <name type="scientific">Paenibacillus aquistagni</name>
    <dbReference type="NCBI Taxonomy" id="1852522"/>
    <lineage>
        <taxon>Bacteria</taxon>
        <taxon>Bacillati</taxon>
        <taxon>Bacillota</taxon>
        <taxon>Bacilli</taxon>
        <taxon>Bacillales</taxon>
        <taxon>Paenibacillaceae</taxon>
        <taxon>Paenibacillus</taxon>
    </lineage>
</organism>
<dbReference type="STRING" id="1852522.SAMN06295960_0778"/>
<accession>A0A1X7ITM8</accession>
<dbReference type="OrthoDB" id="9784784at2"/>
<dbReference type="PROSITE" id="PS51257">
    <property type="entry name" value="PROKAR_LIPOPROTEIN"/>
    <property type="match status" value="1"/>
</dbReference>
<dbReference type="EMBL" id="FXAZ01000001">
    <property type="protein sequence ID" value="SMG18224.1"/>
    <property type="molecule type" value="Genomic_DNA"/>
</dbReference>
<reference evidence="1 2" key="1">
    <citation type="submission" date="2017-04" db="EMBL/GenBank/DDBJ databases">
        <authorList>
            <person name="Afonso C.L."/>
            <person name="Miller P.J."/>
            <person name="Scott M.A."/>
            <person name="Spackman E."/>
            <person name="Goraichik I."/>
            <person name="Dimitrov K.M."/>
            <person name="Suarez D.L."/>
            <person name="Swayne D.E."/>
        </authorList>
    </citation>
    <scope>NUCLEOTIDE SEQUENCE [LARGE SCALE GENOMIC DNA]</scope>
    <source>
        <strain evidence="1 2">11</strain>
    </source>
</reference>
<proteinExistence type="predicted"/>